<dbReference type="PANTHER" id="PTHR30032">
    <property type="entry name" value="N-ACETYLMURAMOYL-L-ALANINE AMIDASE-RELATED"/>
    <property type="match status" value="1"/>
</dbReference>
<organism evidence="1 2">
    <name type="scientific">Candidatus Desulfosporosinus infrequens</name>
    <dbReference type="NCBI Taxonomy" id="2043169"/>
    <lineage>
        <taxon>Bacteria</taxon>
        <taxon>Bacillati</taxon>
        <taxon>Bacillota</taxon>
        <taxon>Clostridia</taxon>
        <taxon>Eubacteriales</taxon>
        <taxon>Desulfitobacteriaceae</taxon>
        <taxon>Desulfosporosinus</taxon>
    </lineage>
</organism>
<name>A0A2U3LAV4_9FIRM</name>
<dbReference type="EMBL" id="OMOF01000367">
    <property type="protein sequence ID" value="SPF49028.1"/>
    <property type="molecule type" value="Genomic_DNA"/>
</dbReference>
<dbReference type="InterPro" id="IPR007253">
    <property type="entry name" value="Cell_wall-bd_2"/>
</dbReference>
<evidence type="ECO:0000313" key="2">
    <source>
        <dbReference type="Proteomes" id="UP000238916"/>
    </source>
</evidence>
<accession>A0A2U3LAV4</accession>
<proteinExistence type="predicted"/>
<dbReference type="AlphaFoldDB" id="A0A2U3LAV4"/>
<dbReference type="Gene3D" id="3.40.50.12090">
    <property type="match status" value="1"/>
</dbReference>
<dbReference type="InterPro" id="IPR017853">
    <property type="entry name" value="GH"/>
</dbReference>
<protein>
    <submittedName>
        <fullName evidence="1">Cell wall-binding protein</fullName>
    </submittedName>
</protein>
<gene>
    <name evidence="1" type="ORF">SBF1_4290007</name>
</gene>
<dbReference type="Proteomes" id="UP000238916">
    <property type="component" value="Unassembled WGS sequence"/>
</dbReference>
<evidence type="ECO:0000313" key="1">
    <source>
        <dbReference type="EMBL" id="SPF49028.1"/>
    </source>
</evidence>
<dbReference type="SUPFAM" id="SSF51445">
    <property type="entry name" value="(Trans)glycosidases"/>
    <property type="match status" value="1"/>
</dbReference>
<dbReference type="PANTHER" id="PTHR30032:SF8">
    <property type="entry name" value="GERMINATION-SPECIFIC N-ACETYLMURAMOYL-L-ALANINE AMIDASE"/>
    <property type="match status" value="1"/>
</dbReference>
<dbReference type="Gene3D" id="3.20.20.80">
    <property type="entry name" value="Glycosidases"/>
    <property type="match status" value="1"/>
</dbReference>
<reference evidence="2" key="1">
    <citation type="submission" date="2018-02" db="EMBL/GenBank/DDBJ databases">
        <authorList>
            <person name="Hausmann B."/>
        </authorList>
    </citation>
    <scope>NUCLEOTIDE SEQUENCE [LARGE SCALE GENOMIC DNA]</scope>
    <source>
        <strain evidence="2">Peat soil MAG SbF1</strain>
    </source>
</reference>
<sequence>MKKEIKQILLGALVMFLTVISIFLPVTAAAATSDQTDSKLTRIYGNDRYETAAKIAEAGWQATSNYAIVAPGMDSNLIDALTAGPLAAKLNAPILLTEEDSLNSFARQELTRLAVKTVFITITTGPGVNLQNVIKQIKAIPTVTDVEMLGGSDTAQTSVNIANELASLGTKISRVIIVGGSGVDALSVSPIAGAQGIPILYTFGKSLSNCVSDYLNGLKFSLNKIYVIGGTGVISDAVASQLPGSVDRVAGIDRYDTNRQVLKKFNSILNYKSTYLANGETLVDALAVSPLAALSGSPILLTSQSLPSASAAYAQANLSSNVVALGGASVVSAAVLAQLSSVQVINQDGISQGPNDPNNPSPINSVLKITGNHVTLSNSSTNDSINIQGNDVTLNNVTSKGTIIVDPGATGTALLQNVTAENIVVLSGGFSVDLQNVTADALMIASSSDVYLISSGTTSISQTTSTSSADLDNSGGGSFGQITISSASANNSSSQTVTLQGTYTNVVVDSPINLTLGSNTTLQVLANNAKANIVVPSSSSITNQTTNNQVATAYGEDSGTTSNDYGDDFYIGQLGYGTLEHFDAATGGDDAGGNFFNSVGATNATWVYGYWLLSGLSVAPAGTSATDWGQQQAQAANKAFIDMHNKYGSKVKLVIFADVEACGGGLDSEDFTNNQAIYTAFVDGINQKGSAKTGTYSSPHEWNTQSMGTNFTPLTPGYYWVADYPGGTPDQSILTTSNQFWTCFPQTSEQAQMWQFEGTPDYDVARALPG</sequence>
<dbReference type="Pfam" id="PF04122">
    <property type="entry name" value="CW_binding_2"/>
    <property type="match status" value="3"/>
</dbReference>
<dbReference type="OrthoDB" id="3268939at2"/>
<dbReference type="InterPro" id="IPR051922">
    <property type="entry name" value="Bact_Sporulation_Assoc"/>
</dbReference>